<accession>A0A9P3LIE5</accession>
<dbReference type="Proteomes" id="UP000703269">
    <property type="component" value="Unassembled WGS sequence"/>
</dbReference>
<dbReference type="OrthoDB" id="2800714at2759"/>
<name>A0A9P3LIE5_9APHY</name>
<feature type="transmembrane region" description="Helical" evidence="2">
    <location>
        <begin position="6"/>
        <end position="33"/>
    </location>
</feature>
<dbReference type="EMBL" id="BPQB01000060">
    <property type="protein sequence ID" value="GJE96461.1"/>
    <property type="molecule type" value="Genomic_DNA"/>
</dbReference>
<keyword evidence="2" id="KW-0472">Membrane</keyword>
<proteinExistence type="predicted"/>
<evidence type="ECO:0000313" key="3">
    <source>
        <dbReference type="EMBL" id="GJE96461.1"/>
    </source>
</evidence>
<protein>
    <submittedName>
        <fullName evidence="3">Uncharacterized protein</fullName>
    </submittedName>
</protein>
<gene>
    <name evidence="3" type="ORF">PsYK624_126580</name>
</gene>
<evidence type="ECO:0000256" key="1">
    <source>
        <dbReference type="SAM" id="MobiDB-lite"/>
    </source>
</evidence>
<organism evidence="3 4">
    <name type="scientific">Phanerochaete sordida</name>
    <dbReference type="NCBI Taxonomy" id="48140"/>
    <lineage>
        <taxon>Eukaryota</taxon>
        <taxon>Fungi</taxon>
        <taxon>Dikarya</taxon>
        <taxon>Basidiomycota</taxon>
        <taxon>Agaricomycotina</taxon>
        <taxon>Agaricomycetes</taxon>
        <taxon>Polyporales</taxon>
        <taxon>Phanerochaetaceae</taxon>
        <taxon>Phanerochaete</taxon>
    </lineage>
</organism>
<feature type="region of interest" description="Disordered" evidence="1">
    <location>
        <begin position="55"/>
        <end position="81"/>
    </location>
</feature>
<sequence>MSSGFNPVAIAFVCVLAFAFLIGLSAAVYWAWIHPLLARQRQRAEVRRRARAAAAVAFPSPQSPRDGALHTPMPGSPEKDLEKGDASIFVKEAETSADSIDDVLPLPKPTFACAKQEGRFSTSSKDGMWWFV</sequence>
<dbReference type="AlphaFoldDB" id="A0A9P3LIE5"/>
<reference evidence="3 4" key="1">
    <citation type="submission" date="2021-08" db="EMBL/GenBank/DDBJ databases">
        <title>Draft Genome Sequence of Phanerochaete sordida strain YK-624.</title>
        <authorList>
            <person name="Mori T."/>
            <person name="Dohra H."/>
            <person name="Suzuki T."/>
            <person name="Kawagishi H."/>
            <person name="Hirai H."/>
        </authorList>
    </citation>
    <scope>NUCLEOTIDE SEQUENCE [LARGE SCALE GENOMIC DNA]</scope>
    <source>
        <strain evidence="3 4">YK-624</strain>
    </source>
</reference>
<keyword evidence="2" id="KW-0812">Transmembrane</keyword>
<comment type="caution">
    <text evidence="3">The sequence shown here is derived from an EMBL/GenBank/DDBJ whole genome shotgun (WGS) entry which is preliminary data.</text>
</comment>
<evidence type="ECO:0000313" key="4">
    <source>
        <dbReference type="Proteomes" id="UP000703269"/>
    </source>
</evidence>
<evidence type="ECO:0000256" key="2">
    <source>
        <dbReference type="SAM" id="Phobius"/>
    </source>
</evidence>
<keyword evidence="4" id="KW-1185">Reference proteome</keyword>
<keyword evidence="2" id="KW-1133">Transmembrane helix</keyword>